<evidence type="ECO:0000313" key="2">
    <source>
        <dbReference type="EMBL" id="KAJ4323974.1"/>
    </source>
</evidence>
<feature type="compositionally biased region" description="Gly residues" evidence="1">
    <location>
        <begin position="301"/>
        <end position="311"/>
    </location>
</feature>
<feature type="compositionally biased region" description="Basic and acidic residues" evidence="1">
    <location>
        <begin position="289"/>
        <end position="300"/>
    </location>
</feature>
<feature type="non-terminal residue" evidence="2">
    <location>
        <position position="1"/>
    </location>
</feature>
<evidence type="ECO:0000256" key="1">
    <source>
        <dbReference type="SAM" id="MobiDB-lite"/>
    </source>
</evidence>
<organism evidence="2 3">
    <name type="scientific">Fusarium piperis</name>
    <dbReference type="NCBI Taxonomy" id="1435070"/>
    <lineage>
        <taxon>Eukaryota</taxon>
        <taxon>Fungi</taxon>
        <taxon>Dikarya</taxon>
        <taxon>Ascomycota</taxon>
        <taxon>Pezizomycotina</taxon>
        <taxon>Sordariomycetes</taxon>
        <taxon>Hypocreomycetidae</taxon>
        <taxon>Hypocreales</taxon>
        <taxon>Nectriaceae</taxon>
        <taxon>Fusarium</taxon>
        <taxon>Fusarium solani species complex</taxon>
    </lineage>
</organism>
<comment type="caution">
    <text evidence="2">The sequence shown here is derived from an EMBL/GenBank/DDBJ whole genome shotgun (WGS) entry which is preliminary data.</text>
</comment>
<gene>
    <name evidence="2" type="ORF">N0V84_004066</name>
</gene>
<evidence type="ECO:0000313" key="3">
    <source>
        <dbReference type="Proteomes" id="UP001140502"/>
    </source>
</evidence>
<protein>
    <submittedName>
        <fullName evidence="2">Uncharacterized protein</fullName>
    </submittedName>
</protein>
<feature type="region of interest" description="Disordered" evidence="1">
    <location>
        <begin position="237"/>
        <end position="320"/>
    </location>
</feature>
<name>A0A9W9BQK0_9HYPO</name>
<proteinExistence type="predicted"/>
<feature type="region of interest" description="Disordered" evidence="1">
    <location>
        <begin position="22"/>
        <end position="46"/>
    </location>
</feature>
<dbReference type="AlphaFoldDB" id="A0A9W9BQK0"/>
<reference evidence="2" key="1">
    <citation type="submission" date="2022-10" db="EMBL/GenBank/DDBJ databases">
        <title>Tapping the CABI collections for fungal endophytes: first genome assemblies for Collariella, Neodidymelliopsis, Ascochyta clinopodiicola, Didymella pomorum, Didymosphaeria variabile, Neocosmospora piperis and Neocucurbitaria cava.</title>
        <authorList>
            <person name="Hill R."/>
        </authorList>
    </citation>
    <scope>NUCLEOTIDE SEQUENCE</scope>
    <source>
        <strain evidence="2">IMI 366586</strain>
    </source>
</reference>
<dbReference type="EMBL" id="JAPEUR010000064">
    <property type="protein sequence ID" value="KAJ4323974.1"/>
    <property type="molecule type" value="Genomic_DNA"/>
</dbReference>
<dbReference type="OrthoDB" id="4743586at2759"/>
<dbReference type="Proteomes" id="UP001140502">
    <property type="component" value="Unassembled WGS sequence"/>
</dbReference>
<sequence length="320" mass="35841">TAQERRTAAIRSAQEVEQAALEELEREGEEMQTRGMNGWSLTKRGPDGELVRAQQFGLESAARDHRKIRICVTRMRKGEPEVKTIFLDDLPEPTRPPNDRDARSVEMLNDVFTASAPHRDTVRVFPQAMEMWCRGEGKEWKPEQMFGEKKKKDKVIAPMSVSEEFLVPGEQTDVRSLTSHGHFINHHAPPGTGLGWGGWDLYAEWQAHGRSVDKTWITRGGWKSDFREEFTSVIDNEDPSVDIMGDTVPAEPDTEDAGGHRRASSWDGAPQTLYQKFNPGSGLNNQRVRAQEWGRGDRGGRGGGGRGGPGRGRGRGRRDL</sequence>
<keyword evidence="3" id="KW-1185">Reference proteome</keyword>
<accession>A0A9W9BQK0</accession>